<organism evidence="1 2">
    <name type="scientific">Avena sativa</name>
    <name type="common">Oat</name>
    <dbReference type="NCBI Taxonomy" id="4498"/>
    <lineage>
        <taxon>Eukaryota</taxon>
        <taxon>Viridiplantae</taxon>
        <taxon>Streptophyta</taxon>
        <taxon>Embryophyta</taxon>
        <taxon>Tracheophyta</taxon>
        <taxon>Spermatophyta</taxon>
        <taxon>Magnoliopsida</taxon>
        <taxon>Liliopsida</taxon>
        <taxon>Poales</taxon>
        <taxon>Poaceae</taxon>
        <taxon>BOP clade</taxon>
        <taxon>Pooideae</taxon>
        <taxon>Poodae</taxon>
        <taxon>Poeae</taxon>
        <taxon>Poeae Chloroplast Group 1 (Aveneae type)</taxon>
        <taxon>Aveninae</taxon>
        <taxon>Avena</taxon>
    </lineage>
</organism>
<evidence type="ECO:0000313" key="2">
    <source>
        <dbReference type="Proteomes" id="UP001732700"/>
    </source>
</evidence>
<dbReference type="EnsemblPlants" id="AVESA.00010b.r2.7AG1205500.1">
    <property type="protein sequence ID" value="AVESA.00010b.r2.7AG1205500.1.CDS"/>
    <property type="gene ID" value="AVESA.00010b.r2.7AG1205500"/>
</dbReference>
<protein>
    <submittedName>
        <fullName evidence="1">Uncharacterized protein</fullName>
    </submittedName>
</protein>
<proteinExistence type="predicted"/>
<reference evidence="1" key="2">
    <citation type="submission" date="2025-09" db="UniProtKB">
        <authorList>
            <consortium name="EnsemblPlants"/>
        </authorList>
    </citation>
    <scope>IDENTIFICATION</scope>
</reference>
<dbReference type="Proteomes" id="UP001732700">
    <property type="component" value="Chromosome 7A"/>
</dbReference>
<reference evidence="1" key="1">
    <citation type="submission" date="2021-05" db="EMBL/GenBank/DDBJ databases">
        <authorList>
            <person name="Scholz U."/>
            <person name="Mascher M."/>
            <person name="Fiebig A."/>
        </authorList>
    </citation>
    <scope>NUCLEOTIDE SEQUENCE [LARGE SCALE GENOMIC DNA]</scope>
</reference>
<name>A0ACD5ZS69_AVESA</name>
<evidence type="ECO:0000313" key="1">
    <source>
        <dbReference type="EnsemblPlants" id="AVESA.00010b.r2.7AG1205500.1.CDS"/>
    </source>
</evidence>
<keyword evidence="2" id="KW-1185">Reference proteome</keyword>
<accession>A0ACD5ZS69</accession>
<sequence length="508" mass="54854">MEICTTTPSSPPPVDVVVLSDTDSDDDDDDDSTLSRPAAERVTSSLCTQAEVDALCQKHGVPREFAARPAGDRRACTPPRPGAVCVYAHALEAGMRFPLHPFFSDALSHFGLAPGQLTPNGWRVLLGFVVLCHSAAVPPSVAVFRHFFSLPSRKGWYGFKCKKGAGVLFTGLTSAKSEKDWKRGFFFLTSPEPWLCPVRWGQPPSTISAASPALSSEDKKSVAKLVHLHSSSVDLRTYLSETNLAAVFSSNFAGASPPPPPQPSSRSTGSEGMDLIADEAVAPAGKVKAEPDGDTPQFFSRKKRKLEDVAGAKDGLGRSELNAPPGWRAPPGPDASPRHSPVPDTHDGDSADWEESRKVLECIVTPARERAFAVAKPSDIVMSTYVAIHQVVNYTSFSLRYALELQEKQASHEREVAALREQLEEAKAEMAAAKQAAEAKLEKARRATEAEVESAKATAVQQFLGSKEYTRRVAEQALAAYEDGAEEMKRVALRVNPRLDAAKLVLSP</sequence>